<dbReference type="InterPro" id="IPR013217">
    <property type="entry name" value="Methyltransf_12"/>
</dbReference>
<dbReference type="Proteomes" id="UP001153712">
    <property type="component" value="Chromosome 1"/>
</dbReference>
<dbReference type="CDD" id="cd02440">
    <property type="entry name" value="AdoMet_MTases"/>
    <property type="match status" value="1"/>
</dbReference>
<dbReference type="Gene3D" id="3.40.50.150">
    <property type="entry name" value="Vaccinia Virus protein VP39"/>
    <property type="match status" value="1"/>
</dbReference>
<dbReference type="AlphaFoldDB" id="A0A9N9TF99"/>
<dbReference type="InterPro" id="IPR029063">
    <property type="entry name" value="SAM-dependent_MTases_sf"/>
</dbReference>
<organism evidence="2 3">
    <name type="scientific">Phyllotreta striolata</name>
    <name type="common">Striped flea beetle</name>
    <name type="synonym">Crioceris striolata</name>
    <dbReference type="NCBI Taxonomy" id="444603"/>
    <lineage>
        <taxon>Eukaryota</taxon>
        <taxon>Metazoa</taxon>
        <taxon>Ecdysozoa</taxon>
        <taxon>Arthropoda</taxon>
        <taxon>Hexapoda</taxon>
        <taxon>Insecta</taxon>
        <taxon>Pterygota</taxon>
        <taxon>Neoptera</taxon>
        <taxon>Endopterygota</taxon>
        <taxon>Coleoptera</taxon>
        <taxon>Polyphaga</taxon>
        <taxon>Cucujiformia</taxon>
        <taxon>Chrysomeloidea</taxon>
        <taxon>Chrysomelidae</taxon>
        <taxon>Galerucinae</taxon>
        <taxon>Alticini</taxon>
        <taxon>Phyllotreta</taxon>
    </lineage>
</organism>
<dbReference type="SUPFAM" id="SSF53335">
    <property type="entry name" value="S-adenosyl-L-methionine-dependent methyltransferases"/>
    <property type="match status" value="1"/>
</dbReference>
<evidence type="ECO:0000259" key="1">
    <source>
        <dbReference type="Pfam" id="PF08242"/>
    </source>
</evidence>
<feature type="domain" description="Methyltransferase type 12" evidence="1">
    <location>
        <begin position="39"/>
        <end position="137"/>
    </location>
</feature>
<dbReference type="Pfam" id="PF08242">
    <property type="entry name" value="Methyltransf_12"/>
    <property type="match status" value="1"/>
</dbReference>
<name>A0A9N9TF99_PHYSR</name>
<accession>A0A9N9TF99</accession>
<proteinExistence type="predicted"/>
<evidence type="ECO:0000313" key="3">
    <source>
        <dbReference type="Proteomes" id="UP001153712"/>
    </source>
</evidence>
<keyword evidence="3" id="KW-1185">Reference proteome</keyword>
<dbReference type="PANTHER" id="PTHR43861">
    <property type="entry name" value="TRANS-ACONITATE 2-METHYLTRANSFERASE-RELATED"/>
    <property type="match status" value="1"/>
</dbReference>
<evidence type="ECO:0000313" key="2">
    <source>
        <dbReference type="EMBL" id="CAG9854664.1"/>
    </source>
</evidence>
<protein>
    <recommendedName>
        <fullName evidence="1">Methyltransferase type 12 domain-containing protein</fullName>
    </recommendedName>
</protein>
<reference evidence="2" key="1">
    <citation type="submission" date="2022-01" db="EMBL/GenBank/DDBJ databases">
        <authorList>
            <person name="King R."/>
        </authorList>
    </citation>
    <scope>NUCLEOTIDE SEQUENCE</scope>
</reference>
<sequence length="274" mass="32266">MIEPELWGQNNDLTTFVNVDYMRKYKDWFDWKEGSSIFEFGMGDGRNVREALFPFMPENIKEYVGSDVSPEMVDHAKKTLSSPKASFIVLDICSEAIPEDLVNRFDVVFGFFVMHWVQNTRQALQNMYKMLKPKGQLFLTYVDYVSTDEFYCSSSKHPKWRVYNHERIISPYFNHPCAQDVYKKELSLAGFQIVTYERTKKVYEFPNKESFIGFCLSVNPILREVSTEDFEEYKQYYLKSMENNKLNFTKTCPKTGQVTYNSSYDLNMVLASKH</sequence>
<dbReference type="EMBL" id="OU900094">
    <property type="protein sequence ID" value="CAG9854664.1"/>
    <property type="molecule type" value="Genomic_DNA"/>
</dbReference>
<dbReference type="PANTHER" id="PTHR43861:SF1">
    <property type="entry name" value="TRANS-ACONITATE 2-METHYLTRANSFERASE"/>
    <property type="match status" value="1"/>
</dbReference>
<gene>
    <name evidence="2" type="ORF">PHYEVI_LOCUS1125</name>
</gene>
<dbReference type="OrthoDB" id="66144at2759"/>